<name>A0A7K0DXV3_9NOCA</name>
<keyword evidence="1" id="KW-0812">Transmembrane</keyword>
<feature type="transmembrane region" description="Helical" evidence="1">
    <location>
        <begin position="214"/>
        <end position="236"/>
    </location>
</feature>
<dbReference type="AlphaFoldDB" id="A0A7K0DXV3"/>
<proteinExistence type="predicted"/>
<keyword evidence="1" id="KW-0472">Membrane</keyword>
<feature type="transmembrane region" description="Helical" evidence="1">
    <location>
        <begin position="141"/>
        <end position="162"/>
    </location>
</feature>
<gene>
    <name evidence="2" type="ORF">NRB56_62180</name>
</gene>
<keyword evidence="1" id="KW-1133">Transmembrane helix</keyword>
<comment type="caution">
    <text evidence="2">The sequence shown here is derived from an EMBL/GenBank/DDBJ whole genome shotgun (WGS) entry which is preliminary data.</text>
</comment>
<dbReference type="EMBL" id="WEGI01000014">
    <property type="protein sequence ID" value="MQY30616.1"/>
    <property type="molecule type" value="Genomic_DNA"/>
</dbReference>
<evidence type="ECO:0000313" key="2">
    <source>
        <dbReference type="EMBL" id="MQY30616.1"/>
    </source>
</evidence>
<evidence type="ECO:0000313" key="3">
    <source>
        <dbReference type="Proteomes" id="UP000431401"/>
    </source>
</evidence>
<protein>
    <submittedName>
        <fullName evidence="2">Uncharacterized protein</fullName>
    </submittedName>
</protein>
<feature type="transmembrane region" description="Helical" evidence="1">
    <location>
        <begin position="66"/>
        <end position="84"/>
    </location>
</feature>
<dbReference type="RefSeq" id="WP_153347860.1">
    <property type="nucleotide sequence ID" value="NZ_WEGI01000014.1"/>
</dbReference>
<accession>A0A7K0DXV3</accession>
<sequence length="255" mass="26299">MIFRVEWYRWLRTRRLVALVAAFVLFAFLSLFGAKYLPDLIGHSTEIQLLRTPDWRDGIQQYVKNAGLLLAAVSVVLAAQACAVRGSDPVGIYYLSREVSPIRLYLPRILVSAAVVAVAAVLGAVIALYECRALFGPYPLAAASSVLAVQGIALVLFAVFGAAVAARTASAGRAVAVVAAVYVLCLLVATVPAAQPYLPITALQPGVGDAGMPVVAAAKSLAALAAASGLALAAALTAPIRAIGASASSEARTGQ</sequence>
<feature type="transmembrane region" description="Helical" evidence="1">
    <location>
        <begin position="105"/>
        <end position="129"/>
    </location>
</feature>
<reference evidence="2 3" key="1">
    <citation type="submission" date="2019-10" db="EMBL/GenBank/DDBJ databases">
        <title>Nocardia macrotermitis sp. nov. and Nocardia aurantia sp. nov., isolated from the gut of fungus growing-termite Macrotermes natalensis.</title>
        <authorList>
            <person name="Benndorf R."/>
            <person name="Schwitalla J."/>
            <person name="Martin K."/>
            <person name="De Beer W."/>
            <person name="Kaster A.-K."/>
            <person name="Vollmers J."/>
            <person name="Poulsen M."/>
            <person name="Beemelmanns C."/>
        </authorList>
    </citation>
    <scope>NUCLEOTIDE SEQUENCE [LARGE SCALE GENOMIC DNA]</scope>
    <source>
        <strain evidence="2 3">RB56</strain>
    </source>
</reference>
<organism evidence="2 3">
    <name type="scientific">Nocardia aurantia</name>
    <dbReference type="NCBI Taxonomy" id="2585199"/>
    <lineage>
        <taxon>Bacteria</taxon>
        <taxon>Bacillati</taxon>
        <taxon>Actinomycetota</taxon>
        <taxon>Actinomycetes</taxon>
        <taxon>Mycobacteriales</taxon>
        <taxon>Nocardiaceae</taxon>
        <taxon>Nocardia</taxon>
    </lineage>
</organism>
<keyword evidence="3" id="KW-1185">Reference proteome</keyword>
<dbReference type="OrthoDB" id="4566601at2"/>
<feature type="transmembrane region" description="Helical" evidence="1">
    <location>
        <begin position="174"/>
        <end position="194"/>
    </location>
</feature>
<evidence type="ECO:0000256" key="1">
    <source>
        <dbReference type="SAM" id="Phobius"/>
    </source>
</evidence>
<dbReference type="Proteomes" id="UP000431401">
    <property type="component" value="Unassembled WGS sequence"/>
</dbReference>